<gene>
    <name evidence="1" type="ORF">H4S07_002584</name>
</gene>
<protein>
    <submittedName>
        <fullName evidence="1">Uncharacterized protein</fullName>
    </submittedName>
</protein>
<name>A0ACC1LKA6_9FUNG</name>
<reference evidence="1" key="1">
    <citation type="submission" date="2022-07" db="EMBL/GenBank/DDBJ databases">
        <title>Phylogenomic reconstructions and comparative analyses of Kickxellomycotina fungi.</title>
        <authorList>
            <person name="Reynolds N.K."/>
            <person name="Stajich J.E."/>
            <person name="Barry K."/>
            <person name="Grigoriev I.V."/>
            <person name="Crous P."/>
            <person name="Smith M.E."/>
        </authorList>
    </citation>
    <scope>NUCLEOTIDE SEQUENCE</scope>
    <source>
        <strain evidence="1">CBS 102833</strain>
    </source>
</reference>
<evidence type="ECO:0000313" key="2">
    <source>
        <dbReference type="Proteomes" id="UP001140096"/>
    </source>
</evidence>
<proteinExistence type="predicted"/>
<organism evidence="1 2">
    <name type="scientific">Coemansia furcata</name>
    <dbReference type="NCBI Taxonomy" id="417177"/>
    <lineage>
        <taxon>Eukaryota</taxon>
        <taxon>Fungi</taxon>
        <taxon>Fungi incertae sedis</taxon>
        <taxon>Zoopagomycota</taxon>
        <taxon>Kickxellomycotina</taxon>
        <taxon>Kickxellomycetes</taxon>
        <taxon>Kickxellales</taxon>
        <taxon>Kickxellaceae</taxon>
        <taxon>Coemansia</taxon>
    </lineage>
</organism>
<comment type="caution">
    <text evidence="1">The sequence shown here is derived from an EMBL/GenBank/DDBJ whole genome shotgun (WGS) entry which is preliminary data.</text>
</comment>
<feature type="non-terminal residue" evidence="1">
    <location>
        <position position="242"/>
    </location>
</feature>
<evidence type="ECO:0000313" key="1">
    <source>
        <dbReference type="EMBL" id="KAJ2810588.1"/>
    </source>
</evidence>
<accession>A0ACC1LKA6</accession>
<dbReference type="Proteomes" id="UP001140096">
    <property type="component" value="Unassembled WGS sequence"/>
</dbReference>
<keyword evidence="2" id="KW-1185">Reference proteome</keyword>
<dbReference type="EMBL" id="JANBUP010000670">
    <property type="protein sequence ID" value="KAJ2810588.1"/>
    <property type="molecule type" value="Genomic_DNA"/>
</dbReference>
<sequence>MASACTLVPNPVKLTGRALKIMQPNYSLAIRLNDKNLEQELTKFHDYVYREHQKYRKYLVKPEKLHIHIASMHLGSQASLDAASSVLQCCNDLVAKYLTSNPVLQFTGLKSNDSGAVVSATSHEVSTELALLVRELRLRFWSLGYVDKSKAMPPRTPFFEDNVIPSGGEFALSGGKVSGWSPRITLMKLHGADLSRMRREATASFKSATKHNNGVVVEDGVSRKLTLNDFFGIPASVLQRFE</sequence>